<proteinExistence type="predicted"/>
<evidence type="ECO:0000313" key="3">
    <source>
        <dbReference type="Proteomes" id="UP000310200"/>
    </source>
</evidence>
<feature type="region of interest" description="Disordered" evidence="1">
    <location>
        <begin position="1"/>
        <end position="27"/>
    </location>
</feature>
<dbReference type="Proteomes" id="UP000310200">
    <property type="component" value="Unassembled WGS sequence"/>
</dbReference>
<protein>
    <submittedName>
        <fullName evidence="2">Uncharacterized protein</fullName>
    </submittedName>
</protein>
<reference evidence="2 3" key="1">
    <citation type="journal article" date="2019" name="Philos. Trans. R. Soc. Lond., B, Biol. Sci.">
        <title>Ant behaviour and brain gene expression of defending hosts depend on the ecological success of the intruding social parasite.</title>
        <authorList>
            <person name="Kaur R."/>
            <person name="Stoldt M."/>
            <person name="Jongepier E."/>
            <person name="Feldmeyer B."/>
            <person name="Menzel F."/>
            <person name="Bornberg-Bauer E."/>
            <person name="Foitzik S."/>
        </authorList>
    </citation>
    <scope>NUCLEOTIDE SEQUENCE [LARGE SCALE GENOMIC DNA]</scope>
    <source>
        <tissue evidence="2">Whole body</tissue>
    </source>
</reference>
<accession>A0A4S2KYR0</accession>
<keyword evidence="3" id="KW-1185">Reference proteome</keyword>
<gene>
    <name evidence="2" type="ORF">DBV15_08559</name>
</gene>
<organism evidence="2 3">
    <name type="scientific">Temnothorax longispinosus</name>
    <dbReference type="NCBI Taxonomy" id="300112"/>
    <lineage>
        <taxon>Eukaryota</taxon>
        <taxon>Metazoa</taxon>
        <taxon>Ecdysozoa</taxon>
        <taxon>Arthropoda</taxon>
        <taxon>Hexapoda</taxon>
        <taxon>Insecta</taxon>
        <taxon>Pterygota</taxon>
        <taxon>Neoptera</taxon>
        <taxon>Endopterygota</taxon>
        <taxon>Hymenoptera</taxon>
        <taxon>Apocrita</taxon>
        <taxon>Aculeata</taxon>
        <taxon>Formicoidea</taxon>
        <taxon>Formicidae</taxon>
        <taxon>Myrmicinae</taxon>
        <taxon>Temnothorax</taxon>
    </lineage>
</organism>
<comment type="caution">
    <text evidence="2">The sequence shown here is derived from an EMBL/GenBank/DDBJ whole genome shotgun (WGS) entry which is preliminary data.</text>
</comment>
<dbReference type="EMBL" id="QBLH01000464">
    <property type="protein sequence ID" value="TGZ55393.1"/>
    <property type="molecule type" value="Genomic_DNA"/>
</dbReference>
<evidence type="ECO:0000256" key="1">
    <source>
        <dbReference type="SAM" id="MobiDB-lite"/>
    </source>
</evidence>
<evidence type="ECO:0000313" key="2">
    <source>
        <dbReference type="EMBL" id="TGZ55393.1"/>
    </source>
</evidence>
<name>A0A4S2KYR0_9HYME</name>
<sequence>MYEPATRSVARISGTDKKRHPPIYSPTDDRLLSTSTYDYGYAIKVDLIALPIIKVEHMCVDVLQTVQTLLSMRMERERIEKRDRMTIQITH</sequence>
<dbReference type="AlphaFoldDB" id="A0A4S2KYR0"/>